<reference evidence="2 3" key="1">
    <citation type="submission" date="2020-07" db="EMBL/GenBank/DDBJ databases">
        <title>Sequencing the genomes of 1000 actinobacteria strains.</title>
        <authorList>
            <person name="Klenk H.-P."/>
        </authorList>
    </citation>
    <scope>NUCLEOTIDE SEQUENCE [LARGE SCALE GENOMIC DNA]</scope>
    <source>
        <strain evidence="2 3">DSM 44065</strain>
    </source>
</reference>
<dbReference type="EMBL" id="JACCFJ010000001">
    <property type="protein sequence ID" value="NYI84103.1"/>
    <property type="molecule type" value="Genomic_DNA"/>
</dbReference>
<dbReference type="Pfam" id="PF12098">
    <property type="entry name" value="DUF3574"/>
    <property type="match status" value="1"/>
</dbReference>
<proteinExistence type="predicted"/>
<dbReference type="Proteomes" id="UP000587002">
    <property type="component" value="Unassembled WGS sequence"/>
</dbReference>
<name>A0A853ANZ8_9PSEU</name>
<organism evidence="2 3">
    <name type="scientific">Saccharopolyspora hordei</name>
    <dbReference type="NCBI Taxonomy" id="1838"/>
    <lineage>
        <taxon>Bacteria</taxon>
        <taxon>Bacillati</taxon>
        <taxon>Actinomycetota</taxon>
        <taxon>Actinomycetes</taxon>
        <taxon>Pseudonocardiales</taxon>
        <taxon>Pseudonocardiaceae</taxon>
        <taxon>Saccharopolyspora</taxon>
    </lineage>
</organism>
<keyword evidence="3" id="KW-1185">Reference proteome</keyword>
<dbReference type="AlphaFoldDB" id="A0A853ANZ8"/>
<accession>A0A853ANZ8</accession>
<evidence type="ECO:0000256" key="1">
    <source>
        <dbReference type="SAM" id="SignalP"/>
    </source>
</evidence>
<feature type="chain" id="PRO_5032716538" description="DUF3574 domain-containing protein" evidence="1">
    <location>
        <begin position="31"/>
        <end position="152"/>
    </location>
</feature>
<sequence>MQNKITLFRRLANAVLAAVVIGISGPTAHAAFCDGSTALGGRGEPYVETTLLFGTARPDGGPPVTDEQFHAFLDEVVTPRFPDGLTVQTGYGQYRDAGGVIERERSYELLLLYPVAEYPAHDADIEQIRKEYLTRFAQESVARVDDQTTVDF</sequence>
<comment type="caution">
    <text evidence="2">The sequence shown here is derived from an EMBL/GenBank/DDBJ whole genome shotgun (WGS) entry which is preliminary data.</text>
</comment>
<dbReference type="RefSeq" id="WP_343050136.1">
    <property type="nucleotide sequence ID" value="NZ_BAABFH010000001.1"/>
</dbReference>
<protein>
    <recommendedName>
        <fullName evidence="4">DUF3574 domain-containing protein</fullName>
    </recommendedName>
</protein>
<evidence type="ECO:0008006" key="4">
    <source>
        <dbReference type="Google" id="ProtNLM"/>
    </source>
</evidence>
<keyword evidence="1" id="KW-0732">Signal</keyword>
<feature type="signal peptide" evidence="1">
    <location>
        <begin position="1"/>
        <end position="30"/>
    </location>
</feature>
<gene>
    <name evidence="2" type="ORF">HNR68_002733</name>
</gene>
<evidence type="ECO:0000313" key="3">
    <source>
        <dbReference type="Proteomes" id="UP000587002"/>
    </source>
</evidence>
<evidence type="ECO:0000313" key="2">
    <source>
        <dbReference type="EMBL" id="NYI84103.1"/>
    </source>
</evidence>
<dbReference type="InterPro" id="IPR021957">
    <property type="entry name" value="DUF3574"/>
</dbReference>